<dbReference type="InParanoid" id="A0A1Y2DXQ9"/>
<organism evidence="3 4">
    <name type="scientific">Pseudomassariella vexata</name>
    <dbReference type="NCBI Taxonomy" id="1141098"/>
    <lineage>
        <taxon>Eukaryota</taxon>
        <taxon>Fungi</taxon>
        <taxon>Dikarya</taxon>
        <taxon>Ascomycota</taxon>
        <taxon>Pezizomycotina</taxon>
        <taxon>Sordariomycetes</taxon>
        <taxon>Xylariomycetidae</taxon>
        <taxon>Amphisphaeriales</taxon>
        <taxon>Pseudomassariaceae</taxon>
        <taxon>Pseudomassariella</taxon>
    </lineage>
</organism>
<protein>
    <recommendedName>
        <fullName evidence="5">Cupredoxin</fullName>
    </recommendedName>
</protein>
<evidence type="ECO:0008006" key="5">
    <source>
        <dbReference type="Google" id="ProtNLM"/>
    </source>
</evidence>
<dbReference type="EMBL" id="MCFJ01000007">
    <property type="protein sequence ID" value="ORY64088.1"/>
    <property type="molecule type" value="Genomic_DNA"/>
</dbReference>
<keyword evidence="4" id="KW-1185">Reference proteome</keyword>
<dbReference type="PANTHER" id="PTHR34883:SF4">
    <property type="entry name" value="CUPREDOXIN"/>
    <property type="match status" value="1"/>
</dbReference>
<feature type="compositionally biased region" description="Low complexity" evidence="1">
    <location>
        <begin position="239"/>
        <end position="282"/>
    </location>
</feature>
<gene>
    <name evidence="3" type="ORF">BCR38DRAFT_343816</name>
</gene>
<keyword evidence="2" id="KW-0732">Signal</keyword>
<dbReference type="PANTHER" id="PTHR34883">
    <property type="entry name" value="SERINE-RICH PROTEIN, PUTATIVE-RELATED-RELATED"/>
    <property type="match status" value="1"/>
</dbReference>
<sequence length="328" mass="32851">MRFAAALALAIAPVALAKAVHNVYPVRRDGHKDKGDDDDNKKNKDDGKNVGNQINIIDASVTTQIILIWNNPGGGAPTTTLNDQVTVTQTVTAKPDATEVAEAPAAAATHNVIVGGAGGLVYTPAELKAAVGDMVIFEFQSTNHTATQSAFATPCDPLEGGMDTGFQPNPDNSIVPAPQVAMQVMTTSPVWFYCKQMGHCGKGMVFSINPTADKTQAMFQSMAIAQKGTGAGSAITGNATEAAPPAEAPPAEAAPASSAPPAEATAPAEAAPPAEAGAITSGTGTTLTGETCICAVACGAGAFPAIQAQGLGAFGGIPGGLPASMVEA</sequence>
<name>A0A1Y2DXQ9_9PEZI</name>
<feature type="compositionally biased region" description="Basic and acidic residues" evidence="1">
    <location>
        <begin position="27"/>
        <end position="48"/>
    </location>
</feature>
<dbReference type="Proteomes" id="UP000193689">
    <property type="component" value="Unassembled WGS sequence"/>
</dbReference>
<proteinExistence type="predicted"/>
<dbReference type="Gene3D" id="2.60.40.420">
    <property type="entry name" value="Cupredoxins - blue copper proteins"/>
    <property type="match status" value="1"/>
</dbReference>
<feature type="region of interest" description="Disordered" evidence="1">
    <location>
        <begin position="27"/>
        <end position="51"/>
    </location>
</feature>
<feature type="region of interest" description="Disordered" evidence="1">
    <location>
        <begin position="235"/>
        <end position="282"/>
    </location>
</feature>
<evidence type="ECO:0000256" key="2">
    <source>
        <dbReference type="SAM" id="SignalP"/>
    </source>
</evidence>
<reference evidence="3 4" key="1">
    <citation type="submission" date="2016-07" db="EMBL/GenBank/DDBJ databases">
        <title>Pervasive Adenine N6-methylation of Active Genes in Fungi.</title>
        <authorList>
            <consortium name="DOE Joint Genome Institute"/>
            <person name="Mondo S.J."/>
            <person name="Dannebaum R.O."/>
            <person name="Kuo R.C."/>
            <person name="Labutti K."/>
            <person name="Haridas S."/>
            <person name="Kuo A."/>
            <person name="Salamov A."/>
            <person name="Ahrendt S.R."/>
            <person name="Lipzen A."/>
            <person name="Sullivan W."/>
            <person name="Andreopoulos W.B."/>
            <person name="Clum A."/>
            <person name="Lindquist E."/>
            <person name="Daum C."/>
            <person name="Ramamoorthy G.K."/>
            <person name="Gryganskyi A."/>
            <person name="Culley D."/>
            <person name="Magnuson J.K."/>
            <person name="James T.Y."/>
            <person name="O'Malley M.A."/>
            <person name="Stajich J.E."/>
            <person name="Spatafora J.W."/>
            <person name="Visel A."/>
            <person name="Grigoriev I.V."/>
        </authorList>
    </citation>
    <scope>NUCLEOTIDE SEQUENCE [LARGE SCALE GENOMIC DNA]</scope>
    <source>
        <strain evidence="3 4">CBS 129021</strain>
    </source>
</reference>
<accession>A0A1Y2DXQ9</accession>
<comment type="caution">
    <text evidence="3">The sequence shown here is derived from an EMBL/GenBank/DDBJ whole genome shotgun (WGS) entry which is preliminary data.</text>
</comment>
<dbReference type="GeneID" id="63772277"/>
<evidence type="ECO:0000313" key="4">
    <source>
        <dbReference type="Proteomes" id="UP000193689"/>
    </source>
</evidence>
<dbReference type="OrthoDB" id="1921208at2759"/>
<dbReference type="RefSeq" id="XP_040715502.1">
    <property type="nucleotide sequence ID" value="XM_040856065.1"/>
</dbReference>
<dbReference type="CDD" id="cd00920">
    <property type="entry name" value="Cupredoxin"/>
    <property type="match status" value="1"/>
</dbReference>
<dbReference type="InterPro" id="IPR008972">
    <property type="entry name" value="Cupredoxin"/>
</dbReference>
<dbReference type="InterPro" id="IPR052953">
    <property type="entry name" value="Ser-rich/MCO-related"/>
</dbReference>
<dbReference type="AlphaFoldDB" id="A0A1Y2DXQ9"/>
<dbReference type="STRING" id="1141098.A0A1Y2DXQ9"/>
<feature type="signal peptide" evidence="2">
    <location>
        <begin position="1"/>
        <end position="19"/>
    </location>
</feature>
<feature type="chain" id="PRO_5012688832" description="Cupredoxin" evidence="2">
    <location>
        <begin position="20"/>
        <end position="328"/>
    </location>
</feature>
<dbReference type="SUPFAM" id="SSF49503">
    <property type="entry name" value="Cupredoxins"/>
    <property type="match status" value="1"/>
</dbReference>
<evidence type="ECO:0000256" key="1">
    <source>
        <dbReference type="SAM" id="MobiDB-lite"/>
    </source>
</evidence>
<evidence type="ECO:0000313" key="3">
    <source>
        <dbReference type="EMBL" id="ORY64088.1"/>
    </source>
</evidence>